<protein>
    <recommendedName>
        <fullName evidence="4">DUF1579 domain-containing protein</fullName>
    </recommendedName>
</protein>
<dbReference type="EMBL" id="FUIG01000039">
    <property type="protein sequence ID" value="SJM32812.1"/>
    <property type="molecule type" value="Genomic_DNA"/>
</dbReference>
<proteinExistence type="predicted"/>
<sequence length="231" mass="25505">MPTQSTTNRSEDAPAENAPAENAPVDGRADFDFFFGRWNVSHRRLQKRLQGDTNREVFGGTCDVRPILGGLGNVDDNVIELPGDAYRAATLRTFDPATRQWSIWWIDGRNPATIDVPMRGTFEAGVGTFLCDDVFDGRHIQVRFLWSRITEKSARWEQAFSPDGGKTWETNWIMDFARQGPTRLAGIFQAEAWTSMTWSALGASGGSAALNQAVSSLPGMKASKAAKNCSR</sequence>
<name>A0A2P9ANT1_9HYPH</name>
<evidence type="ECO:0000256" key="1">
    <source>
        <dbReference type="SAM" id="MobiDB-lite"/>
    </source>
</evidence>
<evidence type="ECO:0008006" key="4">
    <source>
        <dbReference type="Google" id="ProtNLM"/>
    </source>
</evidence>
<feature type="compositionally biased region" description="Low complexity" evidence="1">
    <location>
        <begin position="15"/>
        <end position="24"/>
    </location>
</feature>
<evidence type="ECO:0000313" key="2">
    <source>
        <dbReference type="EMBL" id="SJM32812.1"/>
    </source>
</evidence>
<evidence type="ECO:0000313" key="3">
    <source>
        <dbReference type="Proteomes" id="UP000245698"/>
    </source>
</evidence>
<accession>A0A2P9ANT1</accession>
<dbReference type="RefSeq" id="WP_244602937.1">
    <property type="nucleotide sequence ID" value="NZ_FUIG01000039.1"/>
</dbReference>
<dbReference type="Proteomes" id="UP000245698">
    <property type="component" value="Unassembled WGS sequence"/>
</dbReference>
<dbReference type="AlphaFoldDB" id="A0A2P9ANT1"/>
<reference evidence="3" key="1">
    <citation type="submission" date="2016-12" db="EMBL/GenBank/DDBJ databases">
        <authorList>
            <person name="Brunel B."/>
        </authorList>
    </citation>
    <scope>NUCLEOTIDE SEQUENCE [LARGE SCALE GENOMIC DNA]</scope>
</reference>
<gene>
    <name evidence="2" type="ORF">BQ8482_310133</name>
</gene>
<keyword evidence="3" id="KW-1185">Reference proteome</keyword>
<feature type="region of interest" description="Disordered" evidence="1">
    <location>
        <begin position="1"/>
        <end position="24"/>
    </location>
</feature>
<organism evidence="2 3">
    <name type="scientific">Mesorhizobium delmotii</name>
    <dbReference type="NCBI Taxonomy" id="1631247"/>
    <lineage>
        <taxon>Bacteria</taxon>
        <taxon>Pseudomonadati</taxon>
        <taxon>Pseudomonadota</taxon>
        <taxon>Alphaproteobacteria</taxon>
        <taxon>Hyphomicrobiales</taxon>
        <taxon>Phyllobacteriaceae</taxon>
        <taxon>Mesorhizobium</taxon>
    </lineage>
</organism>